<dbReference type="OrthoDB" id="8164068at2"/>
<comment type="caution">
    <text evidence="2">The sequence shown here is derived from an EMBL/GenBank/DDBJ whole genome shotgun (WGS) entry which is preliminary data.</text>
</comment>
<dbReference type="EMBL" id="QQTP01000001">
    <property type="protein sequence ID" value="RDJ29252.1"/>
    <property type="molecule type" value="Genomic_DNA"/>
</dbReference>
<accession>A0A370LB94</accession>
<evidence type="ECO:0000256" key="1">
    <source>
        <dbReference type="SAM" id="MobiDB-lite"/>
    </source>
</evidence>
<sequence length="92" mass="9743">MSKNLVVGTALVASFIALVWDAGKGEAFACNRTAGCAMDVFQESYDMKQSGAMRDAMEAGQANIEAFRALRDNPNPGANTSGTGTKPARRKK</sequence>
<reference evidence="3" key="1">
    <citation type="submission" date="2018-07" db="EMBL/GenBank/DDBJ databases">
        <authorList>
            <person name="Safronova V.I."/>
            <person name="Chirak E.R."/>
            <person name="Sazanova A.L."/>
        </authorList>
    </citation>
    <scope>NUCLEOTIDE SEQUENCE [LARGE SCALE GENOMIC DNA]</scope>
    <source>
        <strain evidence="3">RCAM04685</strain>
    </source>
</reference>
<dbReference type="RefSeq" id="WP_114827370.1">
    <property type="nucleotide sequence ID" value="NZ_QQTO01000019.1"/>
</dbReference>
<evidence type="ECO:0000313" key="2">
    <source>
        <dbReference type="EMBL" id="RDJ29252.1"/>
    </source>
</evidence>
<organism evidence="2 3">
    <name type="scientific">Bosea caraganae</name>
    <dbReference type="NCBI Taxonomy" id="2763117"/>
    <lineage>
        <taxon>Bacteria</taxon>
        <taxon>Pseudomonadati</taxon>
        <taxon>Pseudomonadota</taxon>
        <taxon>Alphaproteobacteria</taxon>
        <taxon>Hyphomicrobiales</taxon>
        <taxon>Boseaceae</taxon>
        <taxon>Bosea</taxon>
    </lineage>
</organism>
<evidence type="ECO:0000313" key="3">
    <source>
        <dbReference type="Proteomes" id="UP000255207"/>
    </source>
</evidence>
<proteinExistence type="predicted"/>
<dbReference type="AlphaFoldDB" id="A0A370LB94"/>
<protein>
    <submittedName>
        <fullName evidence="2">Uncharacterized protein</fullName>
    </submittedName>
</protein>
<keyword evidence="3" id="KW-1185">Reference proteome</keyword>
<name>A0A370LB94_9HYPH</name>
<dbReference type="Proteomes" id="UP000255207">
    <property type="component" value="Unassembled WGS sequence"/>
</dbReference>
<feature type="region of interest" description="Disordered" evidence="1">
    <location>
        <begin position="69"/>
        <end position="92"/>
    </location>
</feature>
<gene>
    <name evidence="2" type="ORF">DWE98_01375</name>
</gene>